<feature type="region of interest" description="Disordered" evidence="13">
    <location>
        <begin position="1333"/>
        <end position="1410"/>
    </location>
</feature>
<dbReference type="InterPro" id="IPR001650">
    <property type="entry name" value="Helicase_C-like"/>
</dbReference>
<feature type="compositionally biased region" description="Polar residues" evidence="13">
    <location>
        <begin position="570"/>
        <end position="596"/>
    </location>
</feature>
<feature type="compositionally biased region" description="Low complexity" evidence="13">
    <location>
        <begin position="288"/>
        <end position="302"/>
    </location>
</feature>
<evidence type="ECO:0000256" key="9">
    <source>
        <dbReference type="ARBA" id="ARBA00023242"/>
    </source>
</evidence>
<dbReference type="GO" id="GO:0009378">
    <property type="term" value="F:four-way junction helicase activity"/>
    <property type="evidence" value="ECO:0007669"/>
    <property type="project" value="TreeGrafter"/>
</dbReference>
<keyword evidence="17" id="KW-1185">Reference proteome</keyword>
<dbReference type="Pfam" id="PF00270">
    <property type="entry name" value="DEAD"/>
    <property type="match status" value="1"/>
</dbReference>
<keyword evidence="7" id="KW-0238">DNA-binding</keyword>
<dbReference type="PROSITE" id="PS51194">
    <property type="entry name" value="HELICASE_CTER"/>
    <property type="match status" value="1"/>
</dbReference>
<dbReference type="InterPro" id="IPR011545">
    <property type="entry name" value="DEAD/DEAH_box_helicase_dom"/>
</dbReference>
<evidence type="ECO:0000256" key="3">
    <source>
        <dbReference type="ARBA" id="ARBA00022741"/>
    </source>
</evidence>
<keyword evidence="9" id="KW-0539">Nucleus</keyword>
<feature type="region of interest" description="Disordered" evidence="13">
    <location>
        <begin position="564"/>
        <end position="596"/>
    </location>
</feature>
<comment type="caution">
    <text evidence="16">The sequence shown here is derived from an EMBL/GenBank/DDBJ whole genome shotgun (WGS) entry which is preliminary data.</text>
</comment>
<evidence type="ECO:0000256" key="6">
    <source>
        <dbReference type="ARBA" id="ARBA00022840"/>
    </source>
</evidence>
<dbReference type="CDD" id="cd18018">
    <property type="entry name" value="DEXHc_RecQ4-like"/>
    <property type="match status" value="1"/>
</dbReference>
<feature type="compositionally biased region" description="Basic and acidic residues" evidence="13">
    <location>
        <begin position="68"/>
        <end position="84"/>
    </location>
</feature>
<evidence type="ECO:0000313" key="16">
    <source>
        <dbReference type="EMBL" id="GJJ74955.1"/>
    </source>
</evidence>
<dbReference type="EC" id="5.6.2.4" evidence="11"/>
<feature type="compositionally biased region" description="Basic residues" evidence="13">
    <location>
        <begin position="680"/>
        <end position="691"/>
    </location>
</feature>
<name>A0A9P3HDW6_9FUNG</name>
<evidence type="ECO:0000256" key="7">
    <source>
        <dbReference type="ARBA" id="ARBA00023125"/>
    </source>
</evidence>
<dbReference type="PANTHER" id="PTHR13710:SF108">
    <property type="entry name" value="ATP-DEPENDENT DNA HELICASE Q4"/>
    <property type="match status" value="1"/>
</dbReference>
<feature type="region of interest" description="Disordered" evidence="13">
    <location>
        <begin position="1"/>
        <end position="150"/>
    </location>
</feature>
<comment type="similarity">
    <text evidence="2">Belongs to the helicase family. RecQ subfamily.</text>
</comment>
<evidence type="ECO:0000259" key="15">
    <source>
        <dbReference type="PROSITE" id="PS51194"/>
    </source>
</evidence>
<proteinExistence type="inferred from homology"/>
<comment type="catalytic activity">
    <reaction evidence="12">
        <text>ATP + H2O = ADP + phosphate + H(+)</text>
        <dbReference type="Rhea" id="RHEA:13065"/>
        <dbReference type="ChEBI" id="CHEBI:15377"/>
        <dbReference type="ChEBI" id="CHEBI:15378"/>
        <dbReference type="ChEBI" id="CHEBI:30616"/>
        <dbReference type="ChEBI" id="CHEBI:43474"/>
        <dbReference type="ChEBI" id="CHEBI:456216"/>
    </reaction>
</comment>
<dbReference type="NCBIfam" id="TIGR00614">
    <property type="entry name" value="recQ_fam"/>
    <property type="match status" value="1"/>
</dbReference>
<evidence type="ECO:0000256" key="5">
    <source>
        <dbReference type="ARBA" id="ARBA00022806"/>
    </source>
</evidence>
<evidence type="ECO:0000256" key="11">
    <source>
        <dbReference type="ARBA" id="ARBA00034808"/>
    </source>
</evidence>
<feature type="compositionally biased region" description="Basic and acidic residues" evidence="13">
    <location>
        <begin position="654"/>
        <end position="679"/>
    </location>
</feature>
<dbReference type="PROSITE" id="PS51192">
    <property type="entry name" value="HELICASE_ATP_BIND_1"/>
    <property type="match status" value="1"/>
</dbReference>
<feature type="region of interest" description="Disordered" evidence="13">
    <location>
        <begin position="619"/>
        <end position="698"/>
    </location>
</feature>
<gene>
    <name evidence="16" type="ORF">EMPS_07313</name>
</gene>
<feature type="compositionally biased region" description="Basic and acidic residues" evidence="13">
    <location>
        <begin position="314"/>
        <end position="329"/>
    </location>
</feature>
<dbReference type="GO" id="GO:0016787">
    <property type="term" value="F:hydrolase activity"/>
    <property type="evidence" value="ECO:0007669"/>
    <property type="project" value="UniProtKB-KW"/>
</dbReference>
<dbReference type="GO" id="GO:0005737">
    <property type="term" value="C:cytoplasm"/>
    <property type="evidence" value="ECO:0007669"/>
    <property type="project" value="TreeGrafter"/>
</dbReference>
<feature type="region of interest" description="Disordered" evidence="13">
    <location>
        <begin position="286"/>
        <end position="329"/>
    </location>
</feature>
<accession>A0A9P3HDW6</accession>
<dbReference type="Pfam" id="PF11719">
    <property type="entry name" value="Drc1-Sld2"/>
    <property type="match status" value="1"/>
</dbReference>
<protein>
    <recommendedName>
        <fullName evidence="11">DNA 3'-5' helicase</fullName>
        <ecNumber evidence="11">5.6.2.4</ecNumber>
    </recommendedName>
</protein>
<comment type="catalytic activity">
    <reaction evidence="10">
        <text>Couples ATP hydrolysis with the unwinding of duplex DNA by translocating in the 3'-5' direction.</text>
        <dbReference type="EC" id="5.6.2.4"/>
    </reaction>
</comment>
<feature type="region of interest" description="Disordered" evidence="13">
    <location>
        <begin position="718"/>
        <end position="782"/>
    </location>
</feature>
<dbReference type="InterPro" id="IPR004589">
    <property type="entry name" value="DNA_helicase_ATP-dep_RecQ"/>
</dbReference>
<keyword evidence="5 16" id="KW-0347">Helicase</keyword>
<reference evidence="16" key="2">
    <citation type="journal article" date="2022" name="Microbiol. Resour. Announc.">
        <title>Whole-Genome Sequence of Entomortierella parvispora E1425, a Mucoromycotan Fungus Associated with Burkholderiaceae-Related Endosymbiotic Bacteria.</title>
        <authorList>
            <person name="Herlambang A."/>
            <person name="Guo Y."/>
            <person name="Takashima Y."/>
            <person name="Narisawa K."/>
            <person name="Ohta H."/>
            <person name="Nishizawa T."/>
        </authorList>
    </citation>
    <scope>NUCLEOTIDE SEQUENCE</scope>
    <source>
        <strain evidence="16">E1425</strain>
    </source>
</reference>
<dbReference type="SUPFAM" id="SSF52540">
    <property type="entry name" value="P-loop containing nucleoside triphosphate hydrolases"/>
    <property type="match status" value="1"/>
</dbReference>
<organism evidence="16 17">
    <name type="scientific">Entomortierella parvispora</name>
    <dbReference type="NCBI Taxonomy" id="205924"/>
    <lineage>
        <taxon>Eukaryota</taxon>
        <taxon>Fungi</taxon>
        <taxon>Fungi incertae sedis</taxon>
        <taxon>Mucoromycota</taxon>
        <taxon>Mortierellomycotina</taxon>
        <taxon>Mortierellomycetes</taxon>
        <taxon>Mortierellales</taxon>
        <taxon>Mortierellaceae</taxon>
        <taxon>Entomortierella</taxon>
    </lineage>
</organism>
<feature type="compositionally biased region" description="Polar residues" evidence="13">
    <location>
        <begin position="364"/>
        <end position="375"/>
    </location>
</feature>
<feature type="compositionally biased region" description="Basic residues" evidence="13">
    <location>
        <begin position="632"/>
        <end position="646"/>
    </location>
</feature>
<evidence type="ECO:0000256" key="10">
    <source>
        <dbReference type="ARBA" id="ARBA00034617"/>
    </source>
</evidence>
<evidence type="ECO:0000256" key="4">
    <source>
        <dbReference type="ARBA" id="ARBA00022801"/>
    </source>
</evidence>
<dbReference type="GO" id="GO:0000724">
    <property type="term" value="P:double-strand break repair via homologous recombination"/>
    <property type="evidence" value="ECO:0007669"/>
    <property type="project" value="TreeGrafter"/>
</dbReference>
<dbReference type="FunFam" id="3.40.50.300:FF:000772">
    <property type="entry name" value="ATP-dependent DNA helicase Q4"/>
    <property type="match status" value="1"/>
</dbReference>
<dbReference type="InterPro" id="IPR027417">
    <property type="entry name" value="P-loop_NTPase"/>
</dbReference>
<keyword evidence="6" id="KW-0067">ATP-binding</keyword>
<dbReference type="GO" id="GO:0006260">
    <property type="term" value="P:DNA replication"/>
    <property type="evidence" value="ECO:0007669"/>
    <property type="project" value="InterPro"/>
</dbReference>
<dbReference type="Gene3D" id="1.10.10.1460">
    <property type="match status" value="1"/>
</dbReference>
<dbReference type="SMART" id="SM00490">
    <property type="entry name" value="HELICc"/>
    <property type="match status" value="1"/>
</dbReference>
<feature type="domain" description="Helicase C-terminal" evidence="15">
    <location>
        <begin position="1149"/>
        <end position="1322"/>
    </location>
</feature>
<keyword evidence="3" id="KW-0547">Nucleotide-binding</keyword>
<evidence type="ECO:0000256" key="2">
    <source>
        <dbReference type="ARBA" id="ARBA00005446"/>
    </source>
</evidence>
<evidence type="ECO:0000256" key="1">
    <source>
        <dbReference type="ARBA" id="ARBA00004123"/>
    </source>
</evidence>
<dbReference type="Pfam" id="PF00271">
    <property type="entry name" value="Helicase_C"/>
    <property type="match status" value="1"/>
</dbReference>
<comment type="subcellular location">
    <subcellularLocation>
        <location evidence="1">Nucleus</location>
    </subcellularLocation>
</comment>
<dbReference type="InterPro" id="IPR014001">
    <property type="entry name" value="Helicase_ATP-bd"/>
</dbReference>
<dbReference type="PANTHER" id="PTHR13710">
    <property type="entry name" value="DNA HELICASE RECQ FAMILY MEMBER"/>
    <property type="match status" value="1"/>
</dbReference>
<dbReference type="Gene3D" id="3.40.50.300">
    <property type="entry name" value="P-loop containing nucleotide triphosphate hydrolases"/>
    <property type="match status" value="2"/>
</dbReference>
<sequence>MDRDGNTTPGGLKSPSFSPFSPGTRRRASSRSSLPPQVTPPAGLRWRQSPRVSETDRDQASPFLDPTPEMREEQRKLVERHFIDEGNSPFLDHPTTEPEGSSFSQPLARRKPRSAPKLTDFFNESETRRRVEEDPFADDSMAGRGMHSPLSNFSLRRIPMSQPLIDHTIPSHQPEHTVMAHRSEFTRTQSSGSLQMSSHEFSQKFSQNSDIAPSQEMGEPGSKWKGYYDYKSLRQRIKDYENSFQASQGRKPKVDDINGDASLVKMYKDYKKSKKAFEAYQAGEKRAGSSAASSSFESSSKAQELLKTPTKSSRTRDAIMRTPTKESRTHDDALFKTPTMPSRTRDAVFKTPTMGSRTRDVMATTPTRGSSFAATSPFKSPAMSFRTIRALSPVMEKAGMSKTEALLRTPTRATSKADVLLRTPTKQRGGQTPTGSPVLMKTPTGMQAVEFVSPRKVINRAGFMSPGRKTKESEDRFQYLTAISGTTPTSQRTRRSSLLSPSGGSSSFAPTTPNPPTPGSAQSDVSLLRVPAGFNSYNRRRLVKPAPFMASQEDDEQFEREFLQGKPNAPTYTDLSRPTAESGSQSKAVTATASLSQEDSALGDDLGYDVDYAPFSGEEDNPFMANTTTTAPKKKYTQKRSTRLHKIAVAPSEKSVEKEEKSKASTRAEKAAGKAEKAKSTKVVRASRRKAPTAVSNSEGYISEGIAECIEADTSTVAPEEETAMADSSATLEKDLAGPKSNDPLASGWANSNKPMVKSDRRMMPGRAGAKKPSSNYSGGGPDGNFVAYNLQRGGGFKKGGFGKGRFGQRGAFGAGAGPTGRTAFDPDQWREEFDKDLQDTGIPSNLDLTGLGRDEVIVLESPSESGLPWYGNVDDEDDPYVVAISPKYTQQQFGDRNDPEEFVKELELQENPVGAEGYHSRSNEFRVNVQHVLHQVWGYPAFRDGQFEAIKRVLTGQSSLLVLPTGSGKSLSYQLPAYIFSKLGIPSLALVISPMISLMQDQVKCLPRELKGAAWTSIEQTTAQFKAFMENLTSNTIKILFISPEKLQTPSFLGLVRTRAIPRISFVCVDEVHCMSEWSHNFRPAYLLLNHVLKTDLNSPCVLGLTGTATEGTKDSICQMLDIDRMNGVLSGPVIRENLVMTVSLEIDRQTALLNLLQSPRFESMESILIYVMKKKEADDLSAFLRVRNFSAESYHAGKSSEDRQRIQSRFMYFSQDAATGAMDEDGKKKGVKSSGGIRILCATIAFGLGLNKSNIRSVIHFCMPKSIENYIQEIGRSGRDGKKSFCHMFLVKDDYLRLRSWAYADGMDYGSVFRLVRKLFSRKDLGTTHRTTASISRTTTSSSLTERLNAAAKAKKRKSSRGVQDDDCSGPDDVSSDDLSQTGNKKRKRNDAGALSVKSKSSQPSPTDLIMSSSSIVAIAPSTHFGKQDEPRIVVVRQDLAMQEFDIKSEVMATLLSYIELDESESIKVMGSVSAKCTVKFLKESDALSQLADELPLMDMILKQGMLTGYQTSSASSSYGRNNKRKNTSTLSAAYCCSTMSLCQQMDISFTELTQELQRWKYKKWAVFEMSEPSLCVQILKEPADCIPAARIIIQRRLRNTVDEDEEARVHKDSRNADEYENDHDIFIKDLSDRLHKKMCAVERVGVAKVDQVHELFRSVATPTWQEQGVFQQGLYVAEEDDFEQEDEDLGAESSEYDEDVDPAYIQSRAKAKVEARLRSAARSKRPPSQGVTEAELVLRRGIQEYFDRQSGEGIGGIHAEEELFANPRMDADNKELRDKTLRLYTYENSTVMEMQRQWRSAAEIDLKVFLSQQWQQAQQSGASGPGGTGMGMAIDSPRVVSRIFHGVDSPCYPALEWYKNKYWGKLFHFDFSQLMLMADAILKDMRRRRANLPQRGSEEDNN</sequence>
<dbReference type="GO" id="GO:0003677">
    <property type="term" value="F:DNA binding"/>
    <property type="evidence" value="ECO:0007669"/>
    <property type="project" value="UniProtKB-KW"/>
</dbReference>
<keyword evidence="4" id="KW-0378">Hydrolase</keyword>
<evidence type="ECO:0000256" key="8">
    <source>
        <dbReference type="ARBA" id="ARBA00023235"/>
    </source>
</evidence>
<feature type="compositionally biased region" description="Low complexity" evidence="13">
    <location>
        <begin position="484"/>
        <end position="511"/>
    </location>
</feature>
<reference evidence="16" key="1">
    <citation type="submission" date="2021-11" db="EMBL/GenBank/DDBJ databases">
        <authorList>
            <person name="Herlambang A."/>
            <person name="Guo Y."/>
            <person name="Takashima Y."/>
            <person name="Nishizawa T."/>
        </authorList>
    </citation>
    <scope>NUCLEOTIDE SEQUENCE</scope>
    <source>
        <strain evidence="16">E1425</strain>
    </source>
</reference>
<dbReference type="GO" id="GO:0005694">
    <property type="term" value="C:chromosome"/>
    <property type="evidence" value="ECO:0007669"/>
    <property type="project" value="TreeGrafter"/>
</dbReference>
<dbReference type="SMART" id="SM00487">
    <property type="entry name" value="DEXDc"/>
    <property type="match status" value="1"/>
</dbReference>
<feature type="domain" description="Helicase ATP-binding" evidence="14">
    <location>
        <begin position="951"/>
        <end position="1128"/>
    </location>
</feature>
<dbReference type="GO" id="GO:0005524">
    <property type="term" value="F:ATP binding"/>
    <property type="evidence" value="ECO:0007669"/>
    <property type="project" value="UniProtKB-KW"/>
</dbReference>
<dbReference type="InterPro" id="IPR021110">
    <property type="entry name" value="DNA_rep_checkpnt_protein"/>
</dbReference>
<evidence type="ECO:0000256" key="12">
    <source>
        <dbReference type="ARBA" id="ARBA00049360"/>
    </source>
</evidence>
<feature type="compositionally biased region" description="Low complexity" evidence="13">
    <location>
        <begin position="1333"/>
        <end position="1354"/>
    </location>
</feature>
<feature type="region of interest" description="Disordered" evidence="13">
    <location>
        <begin position="482"/>
        <end position="525"/>
    </location>
</feature>
<feature type="compositionally biased region" description="Acidic residues" evidence="13">
    <location>
        <begin position="1367"/>
        <end position="1378"/>
    </location>
</feature>
<dbReference type="GO" id="GO:0005634">
    <property type="term" value="C:nucleus"/>
    <property type="evidence" value="ECO:0007669"/>
    <property type="project" value="UniProtKB-SubCell"/>
</dbReference>
<dbReference type="Proteomes" id="UP000827284">
    <property type="component" value="Unassembled WGS sequence"/>
</dbReference>
<dbReference type="OrthoDB" id="10261556at2759"/>
<dbReference type="GO" id="GO:0043138">
    <property type="term" value="F:3'-5' DNA helicase activity"/>
    <property type="evidence" value="ECO:0007669"/>
    <property type="project" value="UniProtKB-EC"/>
</dbReference>
<keyword evidence="8" id="KW-0413">Isomerase</keyword>
<evidence type="ECO:0000256" key="13">
    <source>
        <dbReference type="SAM" id="MobiDB-lite"/>
    </source>
</evidence>
<feature type="region of interest" description="Disordered" evidence="13">
    <location>
        <begin position="355"/>
        <end position="375"/>
    </location>
</feature>
<evidence type="ECO:0000313" key="17">
    <source>
        <dbReference type="Proteomes" id="UP000827284"/>
    </source>
</evidence>
<feature type="compositionally biased region" description="Polar residues" evidence="13">
    <location>
        <begin position="1400"/>
        <end position="1410"/>
    </location>
</feature>
<evidence type="ECO:0000259" key="14">
    <source>
        <dbReference type="PROSITE" id="PS51192"/>
    </source>
</evidence>
<dbReference type="EMBL" id="BQFW01000010">
    <property type="protein sequence ID" value="GJJ74955.1"/>
    <property type="molecule type" value="Genomic_DNA"/>
</dbReference>